<dbReference type="EMBL" id="CAJVQC010002004">
    <property type="protein sequence ID" value="CAG8503966.1"/>
    <property type="molecule type" value="Genomic_DNA"/>
</dbReference>
<accession>A0ACA9L0E2</accession>
<dbReference type="Proteomes" id="UP000789920">
    <property type="component" value="Unassembled WGS sequence"/>
</dbReference>
<keyword evidence="2" id="KW-1185">Reference proteome</keyword>
<proteinExistence type="predicted"/>
<feature type="non-terminal residue" evidence="1">
    <location>
        <position position="1"/>
    </location>
</feature>
<gene>
    <name evidence="1" type="ORF">RPERSI_LOCUS1951</name>
</gene>
<evidence type="ECO:0000313" key="2">
    <source>
        <dbReference type="Proteomes" id="UP000789920"/>
    </source>
</evidence>
<evidence type="ECO:0000313" key="1">
    <source>
        <dbReference type="EMBL" id="CAG8503966.1"/>
    </source>
</evidence>
<sequence>STPFTSNSSAYLPASLVQNILGCQAQALEAISDQAKANKVIQQENSALRQRIEHLENQLWSLKKKNSLRNIDNSEDIFSEDMDIDIKKPDAMEVEKENRDDSPAPALTDVNTCANEQSSSSASNNNISQIIQELEKKHQKELENSNKEWSEKYSELQKKYDQQSKDYQDLKDHYKQRSSEWKLTKQWIENAKRLSRARKGKSDGATAANAESRARCACQQDNNSPTTSDDSQAKSSGTLADVTNVQNHMPHTHVNNVSIISIDSASTRAPDNKKDCGNSLHDSDTQYQSDILSSNLSLNSLGEKSQSDHQYVQDSTELWNNNQKISDSNANKALSCESSSSVTDQTNLDQDNAEILKLQKDVDFRPLDGTNAEHPIDIDDYDDNLFLTDDDDQSSSKKRSADVVIKQEQDDSNTLPPLENKQHKRWKLLPSGKDRYSLDNDIVNTPHKGYRDPLMDDNANNKPVASERISNDGEESPMLLTPITPHNIRNKNTSHRSTVSPNLSETNIRYNETVRKQSERRQLQGEDCRDCRRYYEITGPMPIPDATGLNRCGHTNQVQSAELLMEARLHYTSKHRARYSRAPTPPGFWRVGFPTSQELAETNEQSIEYEKSREDQKRKENEYLKNREHKWDRI</sequence>
<reference evidence="1" key="1">
    <citation type="submission" date="2021-06" db="EMBL/GenBank/DDBJ databases">
        <authorList>
            <person name="Kallberg Y."/>
            <person name="Tangrot J."/>
            <person name="Rosling A."/>
        </authorList>
    </citation>
    <scope>NUCLEOTIDE SEQUENCE</scope>
    <source>
        <strain evidence="1">MA461A</strain>
    </source>
</reference>
<name>A0ACA9L0E2_9GLOM</name>
<protein>
    <submittedName>
        <fullName evidence="1">9630_t:CDS:1</fullName>
    </submittedName>
</protein>
<comment type="caution">
    <text evidence="1">The sequence shown here is derived from an EMBL/GenBank/DDBJ whole genome shotgun (WGS) entry which is preliminary data.</text>
</comment>
<organism evidence="1 2">
    <name type="scientific">Racocetra persica</name>
    <dbReference type="NCBI Taxonomy" id="160502"/>
    <lineage>
        <taxon>Eukaryota</taxon>
        <taxon>Fungi</taxon>
        <taxon>Fungi incertae sedis</taxon>
        <taxon>Mucoromycota</taxon>
        <taxon>Glomeromycotina</taxon>
        <taxon>Glomeromycetes</taxon>
        <taxon>Diversisporales</taxon>
        <taxon>Gigasporaceae</taxon>
        <taxon>Racocetra</taxon>
    </lineage>
</organism>